<protein>
    <submittedName>
        <fullName evidence="5">Helix-turn-helix transcriptional regulator</fullName>
    </submittedName>
</protein>
<feature type="domain" description="Peptidase S24/S26A/S26B/S26C" evidence="4">
    <location>
        <begin position="158"/>
        <end position="280"/>
    </location>
</feature>
<dbReference type="Pfam" id="PF00717">
    <property type="entry name" value="Peptidase_S24"/>
    <property type="match status" value="1"/>
</dbReference>
<accession>A0ABU6BQ18</accession>
<dbReference type="Proteomes" id="UP001336015">
    <property type="component" value="Unassembled WGS sequence"/>
</dbReference>
<evidence type="ECO:0000259" key="4">
    <source>
        <dbReference type="Pfam" id="PF00717"/>
    </source>
</evidence>
<dbReference type="InterPro" id="IPR039418">
    <property type="entry name" value="LexA-like"/>
</dbReference>
<keyword evidence="6" id="KW-1185">Reference proteome</keyword>
<dbReference type="PANTHER" id="PTHR40661">
    <property type="match status" value="1"/>
</dbReference>
<evidence type="ECO:0000313" key="6">
    <source>
        <dbReference type="Proteomes" id="UP001336015"/>
    </source>
</evidence>
<dbReference type="InterPro" id="IPR015927">
    <property type="entry name" value="Peptidase_S24_S26A/B/C"/>
</dbReference>
<evidence type="ECO:0000256" key="1">
    <source>
        <dbReference type="ARBA" id="ARBA00023015"/>
    </source>
</evidence>
<dbReference type="CDD" id="cd06529">
    <property type="entry name" value="S24_LexA-like"/>
    <property type="match status" value="1"/>
</dbReference>
<organism evidence="5 6">
    <name type="scientific">Pseudomonas paracarnis</name>
    <dbReference type="NCBI Taxonomy" id="2750625"/>
    <lineage>
        <taxon>Bacteria</taxon>
        <taxon>Pseudomonadati</taxon>
        <taxon>Pseudomonadota</taxon>
        <taxon>Gammaproteobacteria</taxon>
        <taxon>Pseudomonadales</taxon>
        <taxon>Pseudomonadaceae</taxon>
        <taxon>Pseudomonas</taxon>
    </lineage>
</organism>
<sequence>MLDSKQIRRQNLEHIQKHFVSRKMLAVALEVSPAMLSQLLSATPKREIGDKLARKIEEMLYLRRGWMDTPHTEEEVRNLRALSPGFPAKGETPEQYAEGMISTKAMRAKLERIGRVLGEALTDTQEADHAELVQISTWDDETPLDYDEVYIPFLKEVELSAGSGRTVIEESSHAKLRFGKHSLKRHNVDPANAVCVPIKGNSMEPILKNGATVGVDRGNRNITDGDLYAISHSGQLRVKQLYRTPSGIRVRSFNRDEFPDEEYTWEQIEAQELMIIGRVFWWAMFA</sequence>
<keyword evidence="1" id="KW-0805">Transcription regulation</keyword>
<comment type="caution">
    <text evidence="5">The sequence shown here is derived from an EMBL/GenBank/DDBJ whole genome shotgun (WGS) entry which is preliminary data.</text>
</comment>
<dbReference type="Gene3D" id="2.10.109.10">
    <property type="entry name" value="Umud Fragment, subunit A"/>
    <property type="match status" value="1"/>
</dbReference>
<dbReference type="RefSeq" id="WP_258925382.1">
    <property type="nucleotide sequence ID" value="NZ_JAEFBF010000016.1"/>
</dbReference>
<proteinExistence type="predicted"/>
<evidence type="ECO:0000256" key="2">
    <source>
        <dbReference type="ARBA" id="ARBA00023125"/>
    </source>
</evidence>
<evidence type="ECO:0000256" key="3">
    <source>
        <dbReference type="ARBA" id="ARBA00023163"/>
    </source>
</evidence>
<keyword evidence="2" id="KW-0238">DNA-binding</keyword>
<dbReference type="EMBL" id="JAJGWQ010000002">
    <property type="protein sequence ID" value="MEB3782007.1"/>
    <property type="molecule type" value="Genomic_DNA"/>
</dbReference>
<dbReference type="InterPro" id="IPR036286">
    <property type="entry name" value="LexA/Signal_pep-like_sf"/>
</dbReference>
<dbReference type="SUPFAM" id="SSF51306">
    <property type="entry name" value="LexA/Signal peptidase"/>
    <property type="match status" value="1"/>
</dbReference>
<dbReference type="PANTHER" id="PTHR40661:SF2">
    <property type="entry name" value="HTH-TYPE TRANSCRIPTIONAL REGULATOR PRTR"/>
    <property type="match status" value="1"/>
</dbReference>
<gene>
    <name evidence="5" type="ORF">LLW09_05445</name>
</gene>
<keyword evidence="3" id="KW-0804">Transcription</keyword>
<reference evidence="5 6" key="1">
    <citation type="journal article" date="2023" name="Int J Dairy Technol">
        <title>Genome based analysis of Pseudomonas paracarnis RQ057, a strain responsible for blue discoloration spoilage in processed cheese.</title>
        <authorList>
            <person name="Rodrigues Rd.S."/>
            <person name="Machado S.G."/>
            <person name="de Carvalho A.F."/>
            <person name="Nero L.A."/>
        </authorList>
    </citation>
    <scope>NUCLEOTIDE SEQUENCE [LARGE SCALE GENOMIC DNA]</scope>
    <source>
        <strain evidence="5 6">RQ057</strain>
    </source>
</reference>
<evidence type="ECO:0000313" key="5">
    <source>
        <dbReference type="EMBL" id="MEB3782007.1"/>
    </source>
</evidence>
<name>A0ABU6BQ18_9PSED</name>